<dbReference type="OMA" id="GIHYTVY"/>
<proteinExistence type="predicted"/>
<reference evidence="3" key="1">
    <citation type="submission" date="2025-08" db="UniProtKB">
        <authorList>
            <consortium name="RefSeq"/>
        </authorList>
    </citation>
    <scope>IDENTIFICATION</scope>
    <source>
        <strain evidence="3">15085-1641.00</strain>
        <tissue evidence="3">Whole body</tissue>
    </source>
</reference>
<keyword evidence="2" id="KW-1185">Reference proteome</keyword>
<dbReference type="GO" id="GO:0005634">
    <property type="term" value="C:nucleus"/>
    <property type="evidence" value="ECO:0007669"/>
    <property type="project" value="InterPro"/>
</dbReference>
<feature type="region of interest" description="Disordered" evidence="1">
    <location>
        <begin position="165"/>
        <end position="186"/>
    </location>
</feature>
<feature type="compositionally biased region" description="Low complexity" evidence="1">
    <location>
        <begin position="167"/>
        <end position="186"/>
    </location>
</feature>
<accession>A0A6J1MCX4</accession>
<evidence type="ECO:0000313" key="2">
    <source>
        <dbReference type="Proteomes" id="UP000504633"/>
    </source>
</evidence>
<evidence type="ECO:0000313" key="3">
    <source>
        <dbReference type="RefSeq" id="XP_023177087.2"/>
    </source>
</evidence>
<dbReference type="CTD" id="81488"/>
<dbReference type="PANTHER" id="PTHR23171:SF13">
    <property type="entry name" value="DNA-DIRECTED RNA POLYMERASE II SUBUNIT GRINL1A"/>
    <property type="match status" value="1"/>
</dbReference>
<dbReference type="OrthoDB" id="2408655at2759"/>
<sequence>MNAPPLNRIPGTAQSKEQHVKDLKTLRYHELLEMRDRQSNILASKKRLETLPDKGKRVRESHEKLLAEIQRRNDVEATANLLGDLNIASKGKIALNNLEWHGKTAPDSSNVTDLLDSDDEQEMDPLRIIAQGTMHQRQVKVLPPPATLITPEDVADIASFGQVQAPDSLDSSQTNQSTSSSCSGQDYSKTIPAEIIEIDVGKLIGKRSTEASLEQHALYLIDKTELHAVATEREKFLPFRTTVSNVHDPDKERRRKKGKHWEITAATPPLIQYKEIQLVPLAESASLQIDYMQKIKELRIQQAEQRLARRSTPLMGILLPDDSVLKTKASFNNYRDPQVDFLIEGRKQAREEKEVLDPTITEKATGGISYSVYK</sequence>
<dbReference type="GO" id="GO:0006368">
    <property type="term" value="P:transcription elongation by RNA polymerase II"/>
    <property type="evidence" value="ECO:0007669"/>
    <property type="project" value="InterPro"/>
</dbReference>
<organism evidence="2 3">
    <name type="scientific">Drosophila hydei</name>
    <name type="common">Fruit fly</name>
    <dbReference type="NCBI Taxonomy" id="7224"/>
    <lineage>
        <taxon>Eukaryota</taxon>
        <taxon>Metazoa</taxon>
        <taxon>Ecdysozoa</taxon>
        <taxon>Arthropoda</taxon>
        <taxon>Hexapoda</taxon>
        <taxon>Insecta</taxon>
        <taxon>Pterygota</taxon>
        <taxon>Neoptera</taxon>
        <taxon>Endopterygota</taxon>
        <taxon>Diptera</taxon>
        <taxon>Brachycera</taxon>
        <taxon>Muscomorpha</taxon>
        <taxon>Ephydroidea</taxon>
        <taxon>Drosophilidae</taxon>
        <taxon>Drosophila</taxon>
    </lineage>
</organism>
<dbReference type="InterPro" id="IPR026213">
    <property type="entry name" value="GRINL1"/>
</dbReference>
<name>A0A6J1MCX4_DROHY</name>
<dbReference type="PRINTS" id="PR02085">
    <property type="entry name" value="POLR2GRINL1"/>
</dbReference>
<dbReference type="AlphaFoldDB" id="A0A6J1MCX4"/>
<dbReference type="GeneID" id="111603640"/>
<dbReference type="Pfam" id="PF15328">
    <property type="entry name" value="GCOM2"/>
    <property type="match status" value="1"/>
</dbReference>
<evidence type="ECO:0000256" key="1">
    <source>
        <dbReference type="SAM" id="MobiDB-lite"/>
    </source>
</evidence>
<dbReference type="InterPro" id="IPR051375">
    <property type="entry name" value="Tuftelin_GRINL1A/MYZAP/CCD68"/>
</dbReference>
<dbReference type="GO" id="GO:0003711">
    <property type="term" value="F:transcription elongation factor activity"/>
    <property type="evidence" value="ECO:0007669"/>
    <property type="project" value="InterPro"/>
</dbReference>
<dbReference type="Proteomes" id="UP000504633">
    <property type="component" value="Unplaced"/>
</dbReference>
<dbReference type="PANTHER" id="PTHR23171">
    <property type="entry name" value="GDOWN1"/>
    <property type="match status" value="1"/>
</dbReference>
<gene>
    <name evidence="3" type="primary">LOC111603640</name>
</gene>
<dbReference type="RefSeq" id="XP_023177087.2">
    <property type="nucleotide sequence ID" value="XM_023321319.2"/>
</dbReference>
<protein>
    <submittedName>
        <fullName evidence="3">Uncharacterized protein LOC111603640</fullName>
    </submittedName>
</protein>
<dbReference type="KEGG" id="dhe:111603640"/>